<accession>A0ABU3B4Q4</accession>
<feature type="transmembrane region" description="Helical" evidence="2">
    <location>
        <begin position="51"/>
        <end position="70"/>
    </location>
</feature>
<feature type="transmembrane region" description="Helical" evidence="2">
    <location>
        <begin position="12"/>
        <end position="39"/>
    </location>
</feature>
<name>A0ABU3B4Q4_9GAMM</name>
<keyword evidence="2" id="KW-1133">Transmembrane helix</keyword>
<feature type="transmembrane region" description="Helical" evidence="2">
    <location>
        <begin position="125"/>
        <end position="146"/>
    </location>
</feature>
<evidence type="ECO:0008006" key="5">
    <source>
        <dbReference type="Google" id="ProtNLM"/>
    </source>
</evidence>
<reference evidence="3 4" key="1">
    <citation type="submission" date="2023-09" db="EMBL/GenBank/DDBJ databases">
        <authorList>
            <person name="Rey-Velasco X."/>
        </authorList>
    </citation>
    <scope>NUCLEOTIDE SEQUENCE [LARGE SCALE GENOMIC DNA]</scope>
    <source>
        <strain evidence="3 4">P385</strain>
    </source>
</reference>
<keyword evidence="2" id="KW-0472">Membrane</keyword>
<keyword evidence="4" id="KW-1185">Reference proteome</keyword>
<dbReference type="RefSeq" id="WP_311656614.1">
    <property type="nucleotide sequence ID" value="NZ_JAVRHY010000001.1"/>
</dbReference>
<protein>
    <recommendedName>
        <fullName evidence="5">DUF3592 domain-containing protein</fullName>
    </recommendedName>
</protein>
<sequence length="305" mass="33645">MKDSVRPTRTGNVLKTIFACVVVLVLLGVGALMFAAWFFADADSSADGHTVAFLMGLALWGMAALAVYRWRRSSREWPRAVAERIGVPDSLQHLDNARPVRNTPNALRGNSPPKSAMIVAGRSIWFSRVTILVILAIGMGLLYLGSNIARTFPQWHVSGSYLLLGFGALLLVIGLVGLWPSNWRKRFLGFIAVREGIYVHGQGVYPDGHERAAPETLWLFVPWANVVDVRKGLVFKGGGQGGAQWWPSTKLSLRVTPDEAREWFPYADDEPSDDGMSRVVSVDYSDSDPSPSETVPRLQKLWAPE</sequence>
<dbReference type="Proteomes" id="UP001259982">
    <property type="component" value="Unassembled WGS sequence"/>
</dbReference>
<evidence type="ECO:0000256" key="2">
    <source>
        <dbReference type="SAM" id="Phobius"/>
    </source>
</evidence>
<proteinExistence type="predicted"/>
<evidence type="ECO:0000313" key="3">
    <source>
        <dbReference type="EMBL" id="MDT0617045.1"/>
    </source>
</evidence>
<comment type="caution">
    <text evidence="3">The sequence shown here is derived from an EMBL/GenBank/DDBJ whole genome shotgun (WGS) entry which is preliminary data.</text>
</comment>
<feature type="region of interest" description="Disordered" evidence="1">
    <location>
        <begin position="264"/>
        <end position="305"/>
    </location>
</feature>
<evidence type="ECO:0000256" key="1">
    <source>
        <dbReference type="SAM" id="MobiDB-lite"/>
    </source>
</evidence>
<evidence type="ECO:0000313" key="4">
    <source>
        <dbReference type="Proteomes" id="UP001259982"/>
    </source>
</evidence>
<organism evidence="3 4">
    <name type="scientific">Spectribacter acetivorans</name>
    <dbReference type="NCBI Taxonomy" id="3075603"/>
    <lineage>
        <taxon>Bacteria</taxon>
        <taxon>Pseudomonadati</taxon>
        <taxon>Pseudomonadota</taxon>
        <taxon>Gammaproteobacteria</taxon>
        <taxon>Salinisphaerales</taxon>
        <taxon>Salinisphaeraceae</taxon>
        <taxon>Spectribacter</taxon>
    </lineage>
</organism>
<feature type="compositionally biased region" description="Low complexity" evidence="1">
    <location>
        <begin position="277"/>
        <end position="292"/>
    </location>
</feature>
<dbReference type="EMBL" id="JAVRHY010000001">
    <property type="protein sequence ID" value="MDT0617045.1"/>
    <property type="molecule type" value="Genomic_DNA"/>
</dbReference>
<gene>
    <name evidence="3" type="ORF">RM531_01015</name>
</gene>
<feature type="transmembrane region" description="Helical" evidence="2">
    <location>
        <begin position="158"/>
        <end position="179"/>
    </location>
</feature>
<keyword evidence="2" id="KW-0812">Transmembrane</keyword>